<organism evidence="3 4">
    <name type="scientific">Martelella radicis</name>
    <dbReference type="NCBI Taxonomy" id="1397476"/>
    <lineage>
        <taxon>Bacteria</taxon>
        <taxon>Pseudomonadati</taxon>
        <taxon>Pseudomonadota</taxon>
        <taxon>Alphaproteobacteria</taxon>
        <taxon>Hyphomicrobiales</taxon>
        <taxon>Aurantimonadaceae</taxon>
        <taxon>Martelella</taxon>
    </lineage>
</organism>
<dbReference type="InterPro" id="IPR003736">
    <property type="entry name" value="PAAI_dom"/>
</dbReference>
<evidence type="ECO:0000256" key="1">
    <source>
        <dbReference type="ARBA" id="ARBA00022801"/>
    </source>
</evidence>
<keyword evidence="4" id="KW-1185">Reference proteome</keyword>
<keyword evidence="1" id="KW-0378">Hydrolase</keyword>
<proteinExistence type="predicted"/>
<name>A0A7W6KJV7_9HYPH</name>
<dbReference type="PANTHER" id="PTHR42856:SF1">
    <property type="entry name" value="ACYL-COENZYME A THIOESTERASE PAAI"/>
    <property type="match status" value="1"/>
</dbReference>
<dbReference type="Pfam" id="PF03061">
    <property type="entry name" value="4HBT"/>
    <property type="match status" value="1"/>
</dbReference>
<dbReference type="SUPFAM" id="SSF54637">
    <property type="entry name" value="Thioesterase/thiol ester dehydrase-isomerase"/>
    <property type="match status" value="1"/>
</dbReference>
<feature type="domain" description="Thioesterase" evidence="2">
    <location>
        <begin position="50"/>
        <end position="124"/>
    </location>
</feature>
<dbReference type="InterPro" id="IPR029069">
    <property type="entry name" value="HotDog_dom_sf"/>
</dbReference>
<evidence type="ECO:0000313" key="4">
    <source>
        <dbReference type="Proteomes" id="UP000530571"/>
    </source>
</evidence>
<evidence type="ECO:0000313" key="3">
    <source>
        <dbReference type="EMBL" id="MBB4122669.1"/>
    </source>
</evidence>
<comment type="caution">
    <text evidence="3">The sequence shown here is derived from an EMBL/GenBank/DDBJ whole genome shotgun (WGS) entry which is preliminary data.</text>
</comment>
<dbReference type="CDD" id="cd03443">
    <property type="entry name" value="PaaI_thioesterase"/>
    <property type="match status" value="1"/>
</dbReference>
<dbReference type="InterPro" id="IPR006683">
    <property type="entry name" value="Thioestr_dom"/>
</dbReference>
<dbReference type="Proteomes" id="UP000530571">
    <property type="component" value="Unassembled WGS sequence"/>
</dbReference>
<reference evidence="3 4" key="1">
    <citation type="submission" date="2020-08" db="EMBL/GenBank/DDBJ databases">
        <title>Genomic Encyclopedia of Type Strains, Phase IV (KMG-IV): sequencing the most valuable type-strain genomes for metagenomic binning, comparative biology and taxonomic classification.</title>
        <authorList>
            <person name="Goeker M."/>
        </authorList>
    </citation>
    <scope>NUCLEOTIDE SEQUENCE [LARGE SCALE GENOMIC DNA]</scope>
    <source>
        <strain evidence="3 4">DSM 28101</strain>
    </source>
</reference>
<evidence type="ECO:0000259" key="2">
    <source>
        <dbReference type="Pfam" id="PF03061"/>
    </source>
</evidence>
<dbReference type="InterPro" id="IPR052723">
    <property type="entry name" value="Acyl-CoA_thioesterase_PaaI"/>
</dbReference>
<gene>
    <name evidence="3" type="ORF">GGR30_002603</name>
</gene>
<dbReference type="EMBL" id="JACIDZ010000008">
    <property type="protein sequence ID" value="MBB4122669.1"/>
    <property type="molecule type" value="Genomic_DNA"/>
</dbReference>
<dbReference type="AlphaFoldDB" id="A0A7W6KJV7"/>
<protein>
    <submittedName>
        <fullName evidence="3">Uncharacterized protein (TIGR00369 family)</fullName>
    </submittedName>
</protein>
<dbReference type="RefSeq" id="WP_210288039.1">
    <property type="nucleotide sequence ID" value="NZ_JACIDZ010000008.1"/>
</dbReference>
<dbReference type="NCBIfam" id="TIGR00369">
    <property type="entry name" value="unchar_dom_1"/>
    <property type="match status" value="1"/>
</dbReference>
<dbReference type="Gene3D" id="3.10.129.10">
    <property type="entry name" value="Hotdog Thioesterase"/>
    <property type="match status" value="1"/>
</dbReference>
<dbReference type="PANTHER" id="PTHR42856">
    <property type="entry name" value="ACYL-COENZYME A THIOESTERASE PAAI"/>
    <property type="match status" value="1"/>
</dbReference>
<sequence length="143" mass="15019">MTEIREEEGWKPLKAGGFMAGIGPLHARRRQDGGFTYALETGEAHANALGLVHGGVITGLVDQAIALVAWHAAGRAPVVTVQIDTRFAASAKPGARLEAKANVRHVAGSLVFLDAEVCEGERTVALATAVMKIARKGGPDDRQ</sequence>
<dbReference type="GO" id="GO:0016289">
    <property type="term" value="F:acyl-CoA hydrolase activity"/>
    <property type="evidence" value="ECO:0007669"/>
    <property type="project" value="UniProtKB-ARBA"/>
</dbReference>
<accession>A0A7W6KJV7</accession>